<keyword evidence="4" id="KW-1185">Reference proteome</keyword>
<comment type="caution">
    <text evidence="3">The sequence shown here is derived from an EMBL/GenBank/DDBJ whole genome shotgun (WGS) entry which is preliminary data.</text>
</comment>
<organism evidence="3 4">
    <name type="scientific">Halioglobus japonicus</name>
    <dbReference type="NCBI Taxonomy" id="930805"/>
    <lineage>
        <taxon>Bacteria</taxon>
        <taxon>Pseudomonadati</taxon>
        <taxon>Pseudomonadota</taxon>
        <taxon>Gammaproteobacteria</taxon>
        <taxon>Cellvibrionales</taxon>
        <taxon>Halieaceae</taxon>
        <taxon>Halioglobus</taxon>
    </lineage>
</organism>
<dbReference type="InterPro" id="IPR036513">
    <property type="entry name" value="STAS_dom_sf"/>
</dbReference>
<evidence type="ECO:0000256" key="2">
    <source>
        <dbReference type="ARBA" id="ARBA00022679"/>
    </source>
</evidence>
<evidence type="ECO:0000313" key="4">
    <source>
        <dbReference type="Proteomes" id="UP000235162"/>
    </source>
</evidence>
<accession>A0AAP8MEJ4</accession>
<dbReference type="Proteomes" id="UP000235162">
    <property type="component" value="Unassembled WGS sequence"/>
</dbReference>
<dbReference type="PANTHER" id="PTHR34136:SF1">
    <property type="entry name" value="UDP-N-ACETYL-D-MANNOSAMINURONIC ACID TRANSFERASE"/>
    <property type="match status" value="1"/>
</dbReference>
<evidence type="ECO:0000313" key="3">
    <source>
        <dbReference type="EMBL" id="PLW86381.1"/>
    </source>
</evidence>
<dbReference type="Pfam" id="PF03808">
    <property type="entry name" value="Glyco_tran_WecG"/>
    <property type="match status" value="1"/>
</dbReference>
<evidence type="ECO:0000256" key="1">
    <source>
        <dbReference type="ARBA" id="ARBA00022676"/>
    </source>
</evidence>
<dbReference type="RefSeq" id="WP_084198992.1">
    <property type="nucleotide sequence ID" value="NZ_BMYL01000002.1"/>
</dbReference>
<dbReference type="CDD" id="cd06533">
    <property type="entry name" value="Glyco_transf_WecG_TagA"/>
    <property type="match status" value="1"/>
</dbReference>
<proteinExistence type="predicted"/>
<name>A0AAP8MEJ4_9GAMM</name>
<keyword evidence="2 3" id="KW-0808">Transferase</keyword>
<dbReference type="PANTHER" id="PTHR34136">
    <property type="match status" value="1"/>
</dbReference>
<protein>
    <submittedName>
        <fullName evidence="3">Glycosyl transferase</fullName>
    </submittedName>
</protein>
<sequence length="522" mass="57900">MTYMIHRLERDCVTPLGIPVDNLSLEQTVSRIIELAKLRDGRARLVSTLNVDFLVNALGTRFSRARHPELLDVLRHSDLVTADGFPVVWLSRLVGRPVKQRVCGSDLVPALAPLARDNKLSIFLLGGGSGVAKKAAKRLEETNPGLKIAGIAAPYVYTAGPELANCYADDEAVVDQINRSGADILLLGLGNPKQELWFNRNRQRLQVPVSIGVGGTFEFIIGTVRRAPAWVRRLNLEWVYRIFQDPVRLWRRYAHGLIKLAALSLPLAIARLSELADFMVHTLPSAEQVRWYRLWSNRDQSLAVLRLPTLVGYAYLRAVVDSLRDDESVNTLHLLDFSAVRRVELKAHQLLLTLGEMQQHKQFDVQCLGISPRLRRDLSVTRAMDAVQGQHVGTLEVIGTDEGKSFSCRSYALHDGVITFIGGEVSASEFAATGFIESLGHASRDRDCYIDLRGVTLLHSSAIVALSPFFQRDPESQGGFVFSGINAHVRQMFVMAGLGMPDTPLTDQQLLNMLCGEVPQRG</sequence>
<dbReference type="InterPro" id="IPR004629">
    <property type="entry name" value="WecG_TagA_CpsF"/>
</dbReference>
<dbReference type="KEGG" id="hja:BST95_09085"/>
<dbReference type="EMBL" id="PKUR01000002">
    <property type="protein sequence ID" value="PLW86381.1"/>
    <property type="molecule type" value="Genomic_DNA"/>
</dbReference>
<keyword evidence="1" id="KW-0328">Glycosyltransferase</keyword>
<dbReference type="AlphaFoldDB" id="A0AAP8MEJ4"/>
<dbReference type="SUPFAM" id="SSF52091">
    <property type="entry name" value="SpoIIaa-like"/>
    <property type="match status" value="1"/>
</dbReference>
<reference evidence="3 4" key="1">
    <citation type="submission" date="2018-01" db="EMBL/GenBank/DDBJ databases">
        <title>The draft genome sequence of Halioglobus japonicus S1-36.</title>
        <authorList>
            <person name="Du Z.-J."/>
            <person name="Shi M.-J."/>
        </authorList>
    </citation>
    <scope>NUCLEOTIDE SEQUENCE [LARGE SCALE GENOMIC DNA]</scope>
    <source>
        <strain evidence="3 4">S1-36</strain>
    </source>
</reference>
<gene>
    <name evidence="3" type="ORF">C0029_08125</name>
</gene>
<dbReference type="NCBIfam" id="TIGR00696">
    <property type="entry name" value="wecG_tagA_cpsF"/>
    <property type="match status" value="1"/>
</dbReference>
<dbReference type="GO" id="GO:0016758">
    <property type="term" value="F:hexosyltransferase activity"/>
    <property type="evidence" value="ECO:0007669"/>
    <property type="project" value="TreeGrafter"/>
</dbReference>